<dbReference type="EMBL" id="JAODUO010000252">
    <property type="protein sequence ID" value="KAK2184794.1"/>
    <property type="molecule type" value="Genomic_DNA"/>
</dbReference>
<evidence type="ECO:0000313" key="2">
    <source>
        <dbReference type="Proteomes" id="UP001209878"/>
    </source>
</evidence>
<accession>A0AAD9NYH3</accession>
<proteinExistence type="predicted"/>
<protein>
    <submittedName>
        <fullName evidence="1">Uncharacterized protein</fullName>
    </submittedName>
</protein>
<name>A0AAD9NYH3_RIDPI</name>
<organism evidence="1 2">
    <name type="scientific">Ridgeia piscesae</name>
    <name type="common">Tubeworm</name>
    <dbReference type="NCBI Taxonomy" id="27915"/>
    <lineage>
        <taxon>Eukaryota</taxon>
        <taxon>Metazoa</taxon>
        <taxon>Spiralia</taxon>
        <taxon>Lophotrochozoa</taxon>
        <taxon>Annelida</taxon>
        <taxon>Polychaeta</taxon>
        <taxon>Sedentaria</taxon>
        <taxon>Canalipalpata</taxon>
        <taxon>Sabellida</taxon>
        <taxon>Siboglinidae</taxon>
        <taxon>Ridgeia</taxon>
    </lineage>
</organism>
<evidence type="ECO:0000313" key="1">
    <source>
        <dbReference type="EMBL" id="KAK2184794.1"/>
    </source>
</evidence>
<reference evidence="1" key="1">
    <citation type="journal article" date="2023" name="Mol. Biol. Evol.">
        <title>Third-Generation Sequencing Reveals the Adaptive Role of the Epigenome in Three Deep-Sea Polychaetes.</title>
        <authorList>
            <person name="Perez M."/>
            <person name="Aroh O."/>
            <person name="Sun Y."/>
            <person name="Lan Y."/>
            <person name="Juniper S.K."/>
            <person name="Young C.R."/>
            <person name="Angers B."/>
            <person name="Qian P.Y."/>
        </authorList>
    </citation>
    <scope>NUCLEOTIDE SEQUENCE</scope>
    <source>
        <strain evidence="1">R07B-5</strain>
    </source>
</reference>
<comment type="caution">
    <text evidence="1">The sequence shown here is derived from an EMBL/GenBank/DDBJ whole genome shotgun (WGS) entry which is preliminary data.</text>
</comment>
<gene>
    <name evidence="1" type="ORF">NP493_252g01034</name>
</gene>
<dbReference type="AlphaFoldDB" id="A0AAD9NYH3"/>
<dbReference type="Proteomes" id="UP001209878">
    <property type="component" value="Unassembled WGS sequence"/>
</dbReference>
<sequence>MTLLLTGDVNGVTDLSRVFQFRWVAHVDQNASLLAYHAFYVTRCNVVRISRLWRHFCITPLHVASRQLTNLEQFPPGNSSDAVWRPCNTVAMNICKTGDTQLI</sequence>
<keyword evidence="2" id="KW-1185">Reference proteome</keyword>